<evidence type="ECO:0000256" key="5">
    <source>
        <dbReference type="ARBA" id="ARBA00015043"/>
    </source>
</evidence>
<dbReference type="PROSITE" id="PS51186">
    <property type="entry name" value="GNAT"/>
    <property type="match status" value="1"/>
</dbReference>
<evidence type="ECO:0000313" key="14">
    <source>
        <dbReference type="Proteomes" id="UP000515788"/>
    </source>
</evidence>
<comment type="similarity">
    <text evidence="3">Belongs to the acetyltransferase family. NAA40 subfamily.</text>
</comment>
<dbReference type="GO" id="GO:0043998">
    <property type="term" value="F:histone H2A acetyltransferase activity"/>
    <property type="evidence" value="ECO:0007669"/>
    <property type="project" value="InterPro"/>
</dbReference>
<proteinExistence type="inferred from homology"/>
<gene>
    <name evidence="13" type="ORF">HG536_0A04600</name>
</gene>
<dbReference type="PANTHER" id="PTHR20531">
    <property type="entry name" value="N-ALPHA-ACETYLTRANSFERASE 40"/>
    <property type="match status" value="1"/>
</dbReference>
<dbReference type="Gene3D" id="3.40.630.30">
    <property type="match status" value="1"/>
</dbReference>
<dbReference type="RefSeq" id="XP_037137318.1">
    <property type="nucleotide sequence ID" value="XM_037281423.1"/>
</dbReference>
<evidence type="ECO:0000256" key="1">
    <source>
        <dbReference type="ARBA" id="ARBA00004123"/>
    </source>
</evidence>
<dbReference type="InterPro" id="IPR039949">
    <property type="entry name" value="NAA40"/>
</dbReference>
<dbReference type="SUPFAM" id="SSF55729">
    <property type="entry name" value="Acyl-CoA N-acyltransferases (Nat)"/>
    <property type="match status" value="1"/>
</dbReference>
<evidence type="ECO:0000313" key="13">
    <source>
        <dbReference type="EMBL" id="QLL30643.1"/>
    </source>
</evidence>
<keyword evidence="7" id="KW-0808">Transferase</keyword>
<accession>A0A7G3ZAV7</accession>
<evidence type="ECO:0000256" key="2">
    <source>
        <dbReference type="ARBA" id="ARBA00004496"/>
    </source>
</evidence>
<keyword evidence="6" id="KW-0963">Cytoplasm</keyword>
<evidence type="ECO:0000256" key="3">
    <source>
        <dbReference type="ARBA" id="ARBA00008870"/>
    </source>
</evidence>
<dbReference type="GO" id="GO:0010485">
    <property type="term" value="F:histone H4 acetyltransferase activity"/>
    <property type="evidence" value="ECO:0007669"/>
    <property type="project" value="InterPro"/>
</dbReference>
<dbReference type="GO" id="GO:0005634">
    <property type="term" value="C:nucleus"/>
    <property type="evidence" value="ECO:0007669"/>
    <property type="project" value="UniProtKB-SubCell"/>
</dbReference>
<name>A0A7G3ZAV7_9SACH</name>
<evidence type="ECO:0000256" key="11">
    <source>
        <dbReference type="ARBA" id="ARBA00049524"/>
    </source>
</evidence>
<protein>
    <recommendedName>
        <fullName evidence="5">N-alpha-acetyltransferase 40</fullName>
        <ecNumber evidence="4">2.3.1.257</ecNumber>
    </recommendedName>
</protein>
<dbReference type="Proteomes" id="UP000515788">
    <property type="component" value="Chromosome 1"/>
</dbReference>
<feature type="domain" description="N-acetyltransferase" evidence="12">
    <location>
        <begin position="52"/>
        <end position="240"/>
    </location>
</feature>
<evidence type="ECO:0000259" key="12">
    <source>
        <dbReference type="PROSITE" id="PS51186"/>
    </source>
</evidence>
<dbReference type="KEGG" id="tgb:HG536_0A04600"/>
<dbReference type="EC" id="2.3.1.257" evidence="4"/>
<keyword evidence="14" id="KW-1185">Reference proteome</keyword>
<evidence type="ECO:0000256" key="6">
    <source>
        <dbReference type="ARBA" id="ARBA00022490"/>
    </source>
</evidence>
<sequence>METQHLSLVVRAAEQNFPATIRVQDQTLHRQVIAIDSQDHRVDTSSGCLSHYADRDATERLLWELVEMLDHNLGSVYARVTRELYHNTRPWRINKWDEMLTRGLVYVVYVTRSGAATGRRRRGRSTPLLFLSFMLTEENGLIHSDPARVWSVLYLYEIQLLPCVRGRGLGHTLVSEYLAGTARAVREGARMTADQFFGVELTVFGENDGAIRFYRRLGMRRAADSPEERHDDVISQKPLYYLYVMRIDNVPPGYL</sequence>
<dbReference type="EMBL" id="CP059246">
    <property type="protein sequence ID" value="QLL30643.1"/>
    <property type="molecule type" value="Genomic_DNA"/>
</dbReference>
<evidence type="ECO:0000256" key="8">
    <source>
        <dbReference type="ARBA" id="ARBA00023242"/>
    </source>
</evidence>
<dbReference type="OrthoDB" id="424551at2759"/>
<evidence type="ECO:0000256" key="9">
    <source>
        <dbReference type="ARBA" id="ARBA00023315"/>
    </source>
</evidence>
<evidence type="ECO:0000256" key="10">
    <source>
        <dbReference type="ARBA" id="ARBA00047821"/>
    </source>
</evidence>
<comment type="subcellular location">
    <subcellularLocation>
        <location evidence="2">Cytoplasm</location>
    </subcellularLocation>
    <subcellularLocation>
        <location evidence="1">Nucleus</location>
    </subcellularLocation>
</comment>
<dbReference type="GO" id="GO:1990189">
    <property type="term" value="F:protein N-terminal-serine acetyltransferase activity"/>
    <property type="evidence" value="ECO:0007669"/>
    <property type="project" value="UniProtKB-EC"/>
</dbReference>
<comment type="catalytic activity">
    <reaction evidence="11">
        <text>N-terminal L-seryl-[histone H4] + acetyl-CoA = N-terminal N(alpha)-acetyl-L-seryl-[histone H4] + CoA + H(+)</text>
        <dbReference type="Rhea" id="RHEA:50596"/>
        <dbReference type="Rhea" id="RHEA-COMP:12740"/>
        <dbReference type="Rhea" id="RHEA-COMP:12743"/>
        <dbReference type="ChEBI" id="CHEBI:15378"/>
        <dbReference type="ChEBI" id="CHEBI:57287"/>
        <dbReference type="ChEBI" id="CHEBI:57288"/>
        <dbReference type="ChEBI" id="CHEBI:64738"/>
        <dbReference type="ChEBI" id="CHEBI:83690"/>
        <dbReference type="EC" id="2.3.1.257"/>
    </reaction>
</comment>
<keyword evidence="8" id="KW-0539">Nucleus</keyword>
<reference evidence="13 14" key="1">
    <citation type="submission" date="2020-06" db="EMBL/GenBank/DDBJ databases">
        <title>The yeast mating-type switching endonuclease HO is a domesticated member of an unorthodox homing genetic element family.</title>
        <authorList>
            <person name="Coughlan A.Y."/>
            <person name="Lombardi L."/>
            <person name="Braun-Galleani S."/>
            <person name="Martos A.R."/>
            <person name="Galeote V."/>
            <person name="Bigey F."/>
            <person name="Dequin S."/>
            <person name="Byrne K.P."/>
            <person name="Wolfe K.H."/>
        </authorList>
    </citation>
    <scope>NUCLEOTIDE SEQUENCE [LARGE SCALE GENOMIC DNA]</scope>
    <source>
        <strain evidence="13 14">CBS764</strain>
    </source>
</reference>
<dbReference type="AlphaFoldDB" id="A0A7G3ZAV7"/>
<evidence type="ECO:0000256" key="4">
    <source>
        <dbReference type="ARBA" id="ARBA00012950"/>
    </source>
</evidence>
<organism evidence="13 14">
    <name type="scientific">Torulaspora globosa</name>
    <dbReference type="NCBI Taxonomy" id="48254"/>
    <lineage>
        <taxon>Eukaryota</taxon>
        <taxon>Fungi</taxon>
        <taxon>Dikarya</taxon>
        <taxon>Ascomycota</taxon>
        <taxon>Saccharomycotina</taxon>
        <taxon>Saccharomycetes</taxon>
        <taxon>Saccharomycetales</taxon>
        <taxon>Saccharomycetaceae</taxon>
        <taxon>Torulaspora</taxon>
    </lineage>
</organism>
<dbReference type="GO" id="GO:0005737">
    <property type="term" value="C:cytoplasm"/>
    <property type="evidence" value="ECO:0007669"/>
    <property type="project" value="UniProtKB-SubCell"/>
</dbReference>
<evidence type="ECO:0000256" key="7">
    <source>
        <dbReference type="ARBA" id="ARBA00022679"/>
    </source>
</evidence>
<keyword evidence="9" id="KW-0012">Acyltransferase</keyword>
<comment type="catalytic activity">
    <reaction evidence="10">
        <text>N-terminal L-seryl-[histone H2A] + acetyl-CoA = N-terminal N(alpha)-acetyl-L-seryl-[histone H2A] + CoA + H(+)</text>
        <dbReference type="Rhea" id="RHEA:50600"/>
        <dbReference type="Rhea" id="RHEA-COMP:12742"/>
        <dbReference type="Rhea" id="RHEA-COMP:12744"/>
        <dbReference type="ChEBI" id="CHEBI:15378"/>
        <dbReference type="ChEBI" id="CHEBI:57287"/>
        <dbReference type="ChEBI" id="CHEBI:57288"/>
        <dbReference type="ChEBI" id="CHEBI:64738"/>
        <dbReference type="ChEBI" id="CHEBI:83690"/>
        <dbReference type="EC" id="2.3.1.257"/>
    </reaction>
</comment>
<dbReference type="PANTHER" id="PTHR20531:SF1">
    <property type="entry name" value="N-ALPHA-ACETYLTRANSFERASE 40"/>
    <property type="match status" value="1"/>
</dbReference>
<dbReference type="GeneID" id="59323740"/>
<dbReference type="InterPro" id="IPR000182">
    <property type="entry name" value="GNAT_dom"/>
</dbReference>
<dbReference type="InterPro" id="IPR016181">
    <property type="entry name" value="Acyl_CoA_acyltransferase"/>
</dbReference>